<name>A0ABW5BAG9_9BACT</name>
<evidence type="ECO:0000313" key="2">
    <source>
        <dbReference type="Proteomes" id="UP001597414"/>
    </source>
</evidence>
<dbReference type="RefSeq" id="WP_380803468.1">
    <property type="nucleotide sequence ID" value="NZ_JBHUIV010000018.1"/>
</dbReference>
<organism evidence="1 2">
    <name type="scientific">Shivajiella indica</name>
    <dbReference type="NCBI Taxonomy" id="872115"/>
    <lineage>
        <taxon>Bacteria</taxon>
        <taxon>Pseudomonadati</taxon>
        <taxon>Bacteroidota</taxon>
        <taxon>Cytophagia</taxon>
        <taxon>Cytophagales</taxon>
        <taxon>Cyclobacteriaceae</taxon>
        <taxon>Shivajiella</taxon>
    </lineage>
</organism>
<proteinExistence type="predicted"/>
<comment type="caution">
    <text evidence="1">The sequence shown here is derived from an EMBL/GenBank/DDBJ whole genome shotgun (WGS) entry which is preliminary data.</text>
</comment>
<accession>A0ABW5BAG9</accession>
<keyword evidence="2" id="KW-1185">Reference proteome</keyword>
<gene>
    <name evidence="1" type="ORF">ACFSKV_13040</name>
</gene>
<reference evidence="2" key="1">
    <citation type="journal article" date="2019" name="Int. J. Syst. Evol. Microbiol.">
        <title>The Global Catalogue of Microorganisms (GCM) 10K type strain sequencing project: providing services to taxonomists for standard genome sequencing and annotation.</title>
        <authorList>
            <consortium name="The Broad Institute Genomics Platform"/>
            <consortium name="The Broad Institute Genome Sequencing Center for Infectious Disease"/>
            <person name="Wu L."/>
            <person name="Ma J."/>
        </authorList>
    </citation>
    <scope>NUCLEOTIDE SEQUENCE [LARGE SCALE GENOMIC DNA]</scope>
    <source>
        <strain evidence="2">KCTC 19812</strain>
    </source>
</reference>
<evidence type="ECO:0000313" key="1">
    <source>
        <dbReference type="EMBL" id="MFD2202494.1"/>
    </source>
</evidence>
<dbReference type="EMBL" id="JBHUIV010000018">
    <property type="protein sequence ID" value="MFD2202494.1"/>
    <property type="molecule type" value="Genomic_DNA"/>
</dbReference>
<sequence>MSIRQSGEKGGEISIANQEWLVEFKQMLHDLKEEGIDAII</sequence>
<protein>
    <submittedName>
        <fullName evidence="1">Uncharacterized protein</fullName>
    </submittedName>
</protein>
<dbReference type="Proteomes" id="UP001597414">
    <property type="component" value="Unassembled WGS sequence"/>
</dbReference>